<dbReference type="InterPro" id="IPR036291">
    <property type="entry name" value="NAD(P)-bd_dom_sf"/>
</dbReference>
<dbReference type="SUPFAM" id="SSF51735">
    <property type="entry name" value="NAD(P)-binding Rossmann-fold domains"/>
    <property type="match status" value="2"/>
</dbReference>
<evidence type="ECO:0000259" key="8">
    <source>
        <dbReference type="PROSITE" id="PS51202"/>
    </source>
</evidence>
<gene>
    <name evidence="9" type="primary">trkA</name>
    <name evidence="9" type="ORF">NVS47_12610</name>
</gene>
<dbReference type="InterPro" id="IPR036721">
    <property type="entry name" value="RCK_C_sf"/>
</dbReference>
<protein>
    <recommendedName>
        <fullName evidence="1">Trk system potassium uptake protein TrkA</fullName>
    </recommendedName>
</protein>
<organism evidence="9 10">
    <name type="scientific">Dehalobacterium formicoaceticum</name>
    <dbReference type="NCBI Taxonomy" id="51515"/>
    <lineage>
        <taxon>Bacteria</taxon>
        <taxon>Bacillati</taxon>
        <taxon>Bacillota</taxon>
        <taxon>Clostridia</taxon>
        <taxon>Eubacteriales</taxon>
        <taxon>Peptococcaceae</taxon>
        <taxon>Dehalobacterium</taxon>
    </lineage>
</organism>
<evidence type="ECO:0000256" key="2">
    <source>
        <dbReference type="ARBA" id="ARBA00022448"/>
    </source>
</evidence>
<feature type="domain" description="RCK C-terminal" evidence="8">
    <location>
        <begin position="141"/>
        <end position="222"/>
    </location>
</feature>
<dbReference type="Pfam" id="PF02254">
    <property type="entry name" value="TrkA_N"/>
    <property type="match status" value="2"/>
</dbReference>
<accession>A0ABT1Y650</accession>
<dbReference type="PANTHER" id="PTHR43833:SF5">
    <property type="entry name" value="TRK SYSTEM POTASSIUM UPTAKE PROTEIN TRKA"/>
    <property type="match status" value="1"/>
</dbReference>
<dbReference type="NCBIfam" id="NF007031">
    <property type="entry name" value="PRK09496.1-2"/>
    <property type="match status" value="1"/>
</dbReference>
<dbReference type="Pfam" id="PF02080">
    <property type="entry name" value="TrkA_C"/>
    <property type="match status" value="2"/>
</dbReference>
<keyword evidence="4" id="KW-0630">Potassium</keyword>
<dbReference type="InterPro" id="IPR006037">
    <property type="entry name" value="RCK_C"/>
</dbReference>
<evidence type="ECO:0000256" key="3">
    <source>
        <dbReference type="ARBA" id="ARBA00022538"/>
    </source>
</evidence>
<keyword evidence="3" id="KW-0633">Potassium transport</keyword>
<evidence type="ECO:0000256" key="5">
    <source>
        <dbReference type="ARBA" id="ARBA00023027"/>
    </source>
</evidence>
<dbReference type="EMBL" id="JANPWE010000006">
    <property type="protein sequence ID" value="MCR6546342.1"/>
    <property type="molecule type" value="Genomic_DNA"/>
</dbReference>
<keyword evidence="10" id="KW-1185">Reference proteome</keyword>
<dbReference type="PROSITE" id="PS51202">
    <property type="entry name" value="RCK_C"/>
    <property type="match status" value="2"/>
</dbReference>
<dbReference type="NCBIfam" id="NF007041">
    <property type="entry name" value="PRK09496.3-4"/>
    <property type="match status" value="1"/>
</dbReference>
<dbReference type="Gene3D" id="3.30.70.1450">
    <property type="entry name" value="Regulator of K+ conductance, C-terminal domain"/>
    <property type="match status" value="2"/>
</dbReference>
<evidence type="ECO:0000256" key="1">
    <source>
        <dbReference type="ARBA" id="ARBA00017378"/>
    </source>
</evidence>
<keyword evidence="6" id="KW-0406">Ion transport</keyword>
<dbReference type="SUPFAM" id="SSF116726">
    <property type="entry name" value="TrkA C-terminal domain-like"/>
    <property type="match status" value="2"/>
</dbReference>
<comment type="caution">
    <text evidence="9">The sequence shown here is derived from an EMBL/GenBank/DDBJ whole genome shotgun (WGS) entry which is preliminary data.</text>
</comment>
<evidence type="ECO:0000313" key="9">
    <source>
        <dbReference type="EMBL" id="MCR6546342.1"/>
    </source>
</evidence>
<proteinExistence type="predicted"/>
<sequence>MRAIIIGAGKVGFSIAQMLSQEEHDVVVIDRIGERLDTVAEHLDVQVLSGNGASPSVLMEAGAEGAELLAAVTEADELNIVSCLVARSLGVKRTIARVRNPEYVDLDHLTHKEALGIDLIINPERVTAMAIARLAANAEAKNAEYFADGKIQLLELEIKPDTKVAGTALKDLSSPHPFLIVAILRDGKVVIPRGKEKLKLEDKVFILAQTHEMRKIEEIFGQRHKEVENVAILGGGRGGFYLAQQFENAHVHVKIIEKDLARCQFLAERLNHSLVIHGDGADLQLLEDENIGATDLFVALTGDDKLNLLVTLLAKHLGAKKTIAQIRRSDYNPLVEKVGIDRVVSPRKLTAGAILGFVRKGKVISVTLLDDTEAEITEFIVPETYRHRGKALKDIAFPAGAIIGALVRDNKVIVPGGHDIILSGDRVIIFTLPNYSQKIEKFFS</sequence>
<dbReference type="InterPro" id="IPR006036">
    <property type="entry name" value="K_uptake_TrkA"/>
</dbReference>
<evidence type="ECO:0000313" key="10">
    <source>
        <dbReference type="Proteomes" id="UP001524944"/>
    </source>
</evidence>
<dbReference type="Gene3D" id="3.40.50.720">
    <property type="entry name" value="NAD(P)-binding Rossmann-like Domain"/>
    <property type="match status" value="2"/>
</dbReference>
<feature type="domain" description="RCK N-terminal" evidence="7">
    <location>
        <begin position="227"/>
        <end position="344"/>
    </location>
</feature>
<evidence type="ECO:0000259" key="7">
    <source>
        <dbReference type="PROSITE" id="PS51201"/>
    </source>
</evidence>
<name>A0ABT1Y650_9FIRM</name>
<dbReference type="NCBIfam" id="NF007032">
    <property type="entry name" value="PRK09496.1-4"/>
    <property type="match status" value="1"/>
</dbReference>
<dbReference type="InterPro" id="IPR050721">
    <property type="entry name" value="Trk_Ktr_HKT_K-transport"/>
</dbReference>
<dbReference type="NCBIfam" id="NF007039">
    <property type="entry name" value="PRK09496.3-2"/>
    <property type="match status" value="1"/>
</dbReference>
<dbReference type="PRINTS" id="PR00335">
    <property type="entry name" value="KUPTAKETRKA"/>
</dbReference>
<keyword evidence="2" id="KW-0813">Transport</keyword>
<keyword evidence="5" id="KW-0520">NAD</keyword>
<feature type="domain" description="RCK N-terminal" evidence="7">
    <location>
        <begin position="1"/>
        <end position="121"/>
    </location>
</feature>
<dbReference type="RefSeq" id="WP_089611849.1">
    <property type="nucleotide sequence ID" value="NZ_CP022121.1"/>
</dbReference>
<dbReference type="Proteomes" id="UP001524944">
    <property type="component" value="Unassembled WGS sequence"/>
</dbReference>
<dbReference type="PROSITE" id="PS51201">
    <property type="entry name" value="RCK_N"/>
    <property type="match status" value="2"/>
</dbReference>
<evidence type="ECO:0000256" key="6">
    <source>
        <dbReference type="ARBA" id="ARBA00023065"/>
    </source>
</evidence>
<dbReference type="InterPro" id="IPR003148">
    <property type="entry name" value="RCK_N"/>
</dbReference>
<reference evidence="9 10" key="1">
    <citation type="submission" date="2022-08" db="EMBL/GenBank/DDBJ databases">
        <title>Proteogenomics of the novel Dehalobacterium formicoaceticum strain EZ94 highlights a key role of methyltransferases during anaerobic dichloromethane degradation.</title>
        <authorList>
            <person name="Wasmund K."/>
        </authorList>
    </citation>
    <scope>NUCLEOTIDE SEQUENCE [LARGE SCALE GENOMIC DNA]</scope>
    <source>
        <strain evidence="9 10">EZ94</strain>
    </source>
</reference>
<dbReference type="PANTHER" id="PTHR43833">
    <property type="entry name" value="POTASSIUM CHANNEL PROTEIN 2-RELATED-RELATED"/>
    <property type="match status" value="1"/>
</dbReference>
<feature type="domain" description="RCK C-terminal" evidence="8">
    <location>
        <begin position="364"/>
        <end position="444"/>
    </location>
</feature>
<evidence type="ECO:0000256" key="4">
    <source>
        <dbReference type="ARBA" id="ARBA00022958"/>
    </source>
</evidence>